<dbReference type="AlphaFoldDB" id="A0AAW2P277"/>
<dbReference type="PANTHER" id="PTHR33437">
    <property type="entry name" value="OS06G0361200 PROTEIN"/>
    <property type="match status" value="1"/>
</dbReference>
<reference evidence="2" key="1">
    <citation type="submission" date="2020-06" db="EMBL/GenBank/DDBJ databases">
        <authorList>
            <person name="Li T."/>
            <person name="Hu X."/>
            <person name="Zhang T."/>
            <person name="Song X."/>
            <person name="Zhang H."/>
            <person name="Dai N."/>
            <person name="Sheng W."/>
            <person name="Hou X."/>
            <person name="Wei L."/>
        </authorList>
    </citation>
    <scope>NUCLEOTIDE SEQUENCE</scope>
    <source>
        <strain evidence="2">G02</strain>
        <tissue evidence="2">Leaf</tissue>
    </source>
</reference>
<feature type="compositionally biased region" description="Polar residues" evidence="1">
    <location>
        <begin position="11"/>
        <end position="24"/>
    </location>
</feature>
<reference evidence="2" key="2">
    <citation type="journal article" date="2024" name="Plant">
        <title>Genomic evolution and insights into agronomic trait innovations of Sesamum species.</title>
        <authorList>
            <person name="Miao H."/>
            <person name="Wang L."/>
            <person name="Qu L."/>
            <person name="Liu H."/>
            <person name="Sun Y."/>
            <person name="Le M."/>
            <person name="Wang Q."/>
            <person name="Wei S."/>
            <person name="Zheng Y."/>
            <person name="Lin W."/>
            <person name="Duan Y."/>
            <person name="Cao H."/>
            <person name="Xiong S."/>
            <person name="Wang X."/>
            <person name="Wei L."/>
            <person name="Li C."/>
            <person name="Ma Q."/>
            <person name="Ju M."/>
            <person name="Zhao R."/>
            <person name="Li G."/>
            <person name="Mu C."/>
            <person name="Tian Q."/>
            <person name="Mei H."/>
            <person name="Zhang T."/>
            <person name="Gao T."/>
            <person name="Zhang H."/>
        </authorList>
    </citation>
    <scope>NUCLEOTIDE SEQUENCE</scope>
    <source>
        <strain evidence="2">G02</strain>
    </source>
</reference>
<protein>
    <recommendedName>
        <fullName evidence="3">Ty3-gypsy retrotransposon protein</fullName>
    </recommendedName>
</protein>
<evidence type="ECO:0008006" key="3">
    <source>
        <dbReference type="Google" id="ProtNLM"/>
    </source>
</evidence>
<dbReference type="PANTHER" id="PTHR33437:SF2">
    <property type="entry name" value="OS06G0361200 PROTEIN"/>
    <property type="match status" value="1"/>
</dbReference>
<organism evidence="2">
    <name type="scientific">Sesamum radiatum</name>
    <name type="common">Black benniseed</name>
    <dbReference type="NCBI Taxonomy" id="300843"/>
    <lineage>
        <taxon>Eukaryota</taxon>
        <taxon>Viridiplantae</taxon>
        <taxon>Streptophyta</taxon>
        <taxon>Embryophyta</taxon>
        <taxon>Tracheophyta</taxon>
        <taxon>Spermatophyta</taxon>
        <taxon>Magnoliopsida</taxon>
        <taxon>eudicotyledons</taxon>
        <taxon>Gunneridae</taxon>
        <taxon>Pentapetalae</taxon>
        <taxon>asterids</taxon>
        <taxon>lamiids</taxon>
        <taxon>Lamiales</taxon>
        <taxon>Pedaliaceae</taxon>
        <taxon>Sesamum</taxon>
    </lineage>
</organism>
<name>A0AAW2P277_SESRA</name>
<evidence type="ECO:0000313" key="2">
    <source>
        <dbReference type="EMBL" id="KAL0349648.1"/>
    </source>
</evidence>
<evidence type="ECO:0000256" key="1">
    <source>
        <dbReference type="SAM" id="MobiDB-lite"/>
    </source>
</evidence>
<sequence length="273" mass="30872">MTFKKDKVAMNENNGVNTNGQSSTGGKIVDITPLDGLNSTSPTEINSKSTFFTILSAMMIDTTAMKEQLTQMAQAIAILQKIVKDKDLQIAQLTSNQEHTNVEEPNDNHKHVPFSNYIVNEKQVDKTPATHDSVPKFTHFETSIASLFVQQLQEIITNAIQIHFDRTTQSSPTYSKPYTKHVDALRIPIGYQPPELRQFDGKCNPKQYIAHFIKTCNNAATDGNILVKQLVQSLKGNAFDWYVDLEFELIDEWDEMEKKFLSYFYSTSNGEHG</sequence>
<comment type="caution">
    <text evidence="2">The sequence shown here is derived from an EMBL/GenBank/DDBJ whole genome shotgun (WGS) entry which is preliminary data.</text>
</comment>
<gene>
    <name evidence="2" type="ORF">Sradi_4114000</name>
</gene>
<dbReference type="EMBL" id="JACGWJ010000018">
    <property type="protein sequence ID" value="KAL0349648.1"/>
    <property type="molecule type" value="Genomic_DNA"/>
</dbReference>
<feature type="region of interest" description="Disordered" evidence="1">
    <location>
        <begin position="1"/>
        <end position="24"/>
    </location>
</feature>
<accession>A0AAW2P277</accession>
<proteinExistence type="predicted"/>